<dbReference type="EMBL" id="JBHRVU010000004">
    <property type="protein sequence ID" value="MFC3442782.1"/>
    <property type="molecule type" value="Genomic_DNA"/>
</dbReference>
<comment type="caution">
    <text evidence="1">The sequence shown here is derived from an EMBL/GenBank/DDBJ whole genome shotgun (WGS) entry which is preliminary data.</text>
</comment>
<proteinExistence type="predicted"/>
<evidence type="ECO:0000313" key="1">
    <source>
        <dbReference type="EMBL" id="MFC3442782.1"/>
    </source>
</evidence>
<sequence>MPEIKLNGPAVVNGAIRYPIEGLIPVTEKEAQRLHDGGFLDLDDEDDGLDDEKVNDLKALAELEGVDLGDASKKADIIAAIRAHRAANPEE</sequence>
<name>A0ABV7NJZ2_9SPHN</name>
<evidence type="ECO:0000313" key="2">
    <source>
        <dbReference type="Proteomes" id="UP001595681"/>
    </source>
</evidence>
<keyword evidence="2" id="KW-1185">Reference proteome</keyword>
<dbReference type="Proteomes" id="UP001595681">
    <property type="component" value="Unassembled WGS sequence"/>
</dbReference>
<evidence type="ECO:0008006" key="3">
    <source>
        <dbReference type="Google" id="ProtNLM"/>
    </source>
</evidence>
<reference evidence="2" key="1">
    <citation type="journal article" date="2019" name="Int. J. Syst. Evol. Microbiol.">
        <title>The Global Catalogue of Microorganisms (GCM) 10K type strain sequencing project: providing services to taxonomists for standard genome sequencing and annotation.</title>
        <authorList>
            <consortium name="The Broad Institute Genomics Platform"/>
            <consortium name="The Broad Institute Genome Sequencing Center for Infectious Disease"/>
            <person name="Wu L."/>
            <person name="Ma J."/>
        </authorList>
    </citation>
    <scope>NUCLEOTIDE SEQUENCE [LARGE SCALE GENOMIC DNA]</scope>
    <source>
        <strain evidence="2">CCM 7491</strain>
    </source>
</reference>
<dbReference type="RefSeq" id="WP_380797029.1">
    <property type="nucleotide sequence ID" value="NZ_JBHRVU010000004.1"/>
</dbReference>
<accession>A0ABV7NJZ2</accession>
<protein>
    <recommendedName>
        <fullName evidence="3">Rho termination factor N-terminal domain-containing protein</fullName>
    </recommendedName>
</protein>
<gene>
    <name evidence="1" type="ORF">ACFOKF_16535</name>
</gene>
<organism evidence="1 2">
    <name type="scientific">Sphingobium rhizovicinum</name>
    <dbReference type="NCBI Taxonomy" id="432308"/>
    <lineage>
        <taxon>Bacteria</taxon>
        <taxon>Pseudomonadati</taxon>
        <taxon>Pseudomonadota</taxon>
        <taxon>Alphaproteobacteria</taxon>
        <taxon>Sphingomonadales</taxon>
        <taxon>Sphingomonadaceae</taxon>
        <taxon>Sphingobium</taxon>
    </lineage>
</organism>